<dbReference type="SUPFAM" id="SSF52980">
    <property type="entry name" value="Restriction endonuclease-like"/>
    <property type="match status" value="1"/>
</dbReference>
<dbReference type="EMBL" id="BAZW01000013">
    <property type="protein sequence ID" value="GAO29770.1"/>
    <property type="molecule type" value="Genomic_DNA"/>
</dbReference>
<dbReference type="GO" id="GO:0003676">
    <property type="term" value="F:nucleic acid binding"/>
    <property type="evidence" value="ECO:0007669"/>
    <property type="project" value="InterPro"/>
</dbReference>
<dbReference type="RefSeq" id="WP_062124329.1">
    <property type="nucleotide sequence ID" value="NZ_BAZW01000013.1"/>
</dbReference>
<evidence type="ECO:0000313" key="3">
    <source>
        <dbReference type="EMBL" id="GAO29770.1"/>
    </source>
</evidence>
<evidence type="ECO:0000313" key="4">
    <source>
        <dbReference type="Proteomes" id="UP000032900"/>
    </source>
</evidence>
<dbReference type="HAMAP" id="MF_00048">
    <property type="entry name" value="UPF0102"/>
    <property type="match status" value="1"/>
</dbReference>
<protein>
    <recommendedName>
        <fullName evidence="2">UPF0102 protein JCM15548_11996</fullName>
    </recommendedName>
</protein>
<proteinExistence type="inferred from homology"/>
<sequence length="122" mass="14446">MAEHNDLGKLGEQKAADFLEEKGYQIVDRNWHFHHKEVDIIAFDGEVLVFVEVRTRSSSEWLHPRESIFPMKVRYLVLAADAYVRYRKMDNRIRFDIITCLPVNNGKWEIEHIEKAFTAQVE</sequence>
<organism evidence="3 4">
    <name type="scientific">Geofilum rubicundum JCM 15548</name>
    <dbReference type="NCBI Taxonomy" id="1236989"/>
    <lineage>
        <taxon>Bacteria</taxon>
        <taxon>Pseudomonadati</taxon>
        <taxon>Bacteroidota</taxon>
        <taxon>Bacteroidia</taxon>
        <taxon>Marinilabiliales</taxon>
        <taxon>Marinilabiliaceae</taxon>
        <taxon>Geofilum</taxon>
    </lineage>
</organism>
<dbReference type="STRING" id="1236989.JCM15548_11996"/>
<dbReference type="NCBIfam" id="NF009154">
    <property type="entry name" value="PRK12497.3-3"/>
    <property type="match status" value="1"/>
</dbReference>
<keyword evidence="4" id="KW-1185">Reference proteome</keyword>
<dbReference type="Proteomes" id="UP000032900">
    <property type="component" value="Unassembled WGS sequence"/>
</dbReference>
<dbReference type="InterPro" id="IPR003509">
    <property type="entry name" value="UPF0102_YraN-like"/>
</dbReference>
<evidence type="ECO:0000256" key="1">
    <source>
        <dbReference type="ARBA" id="ARBA00006738"/>
    </source>
</evidence>
<dbReference type="Gene3D" id="3.40.1350.10">
    <property type="match status" value="1"/>
</dbReference>
<evidence type="ECO:0000256" key="2">
    <source>
        <dbReference type="HAMAP-Rule" id="MF_00048"/>
    </source>
</evidence>
<dbReference type="AlphaFoldDB" id="A0A0E9LY16"/>
<dbReference type="OrthoDB" id="9802516at2"/>
<dbReference type="Pfam" id="PF02021">
    <property type="entry name" value="UPF0102"/>
    <property type="match status" value="1"/>
</dbReference>
<reference evidence="3 4" key="1">
    <citation type="journal article" date="2015" name="Microbes Environ.">
        <title>Distribution and evolution of nitrogen fixation genes in the phylum bacteroidetes.</title>
        <authorList>
            <person name="Inoue J."/>
            <person name="Oshima K."/>
            <person name="Suda W."/>
            <person name="Sakamoto M."/>
            <person name="Iino T."/>
            <person name="Noda S."/>
            <person name="Hongoh Y."/>
            <person name="Hattori M."/>
            <person name="Ohkuma M."/>
        </authorList>
    </citation>
    <scope>NUCLEOTIDE SEQUENCE [LARGE SCALE GENOMIC DNA]</scope>
    <source>
        <strain evidence="3">JCM 15548</strain>
    </source>
</reference>
<dbReference type="PANTHER" id="PTHR34039:SF1">
    <property type="entry name" value="UPF0102 PROTEIN YRAN"/>
    <property type="match status" value="1"/>
</dbReference>
<comment type="similarity">
    <text evidence="1 2">Belongs to the UPF0102 family.</text>
</comment>
<accession>A0A0E9LY16</accession>
<name>A0A0E9LY16_9BACT</name>
<dbReference type="PANTHER" id="PTHR34039">
    <property type="entry name" value="UPF0102 PROTEIN YRAN"/>
    <property type="match status" value="1"/>
</dbReference>
<gene>
    <name evidence="3" type="ORF">JCM15548_11996</name>
</gene>
<dbReference type="CDD" id="cd20736">
    <property type="entry name" value="PoNe_Nuclease"/>
    <property type="match status" value="1"/>
</dbReference>
<dbReference type="InterPro" id="IPR011856">
    <property type="entry name" value="tRNA_endonuc-like_dom_sf"/>
</dbReference>
<dbReference type="InterPro" id="IPR011335">
    <property type="entry name" value="Restrct_endonuc-II-like"/>
</dbReference>
<comment type="caution">
    <text evidence="3">The sequence shown here is derived from an EMBL/GenBank/DDBJ whole genome shotgun (WGS) entry which is preliminary data.</text>
</comment>